<keyword evidence="1" id="KW-1133">Transmembrane helix</keyword>
<proteinExistence type="predicted"/>
<evidence type="ECO:0000313" key="2">
    <source>
        <dbReference type="EMBL" id="KAK6733128.1"/>
    </source>
</evidence>
<reference evidence="2 3" key="1">
    <citation type="submission" date="2023-08" db="EMBL/GenBank/DDBJ databases">
        <title>A Necator americanus chromosomal reference genome.</title>
        <authorList>
            <person name="Ilik V."/>
            <person name="Petrzelkova K.J."/>
            <person name="Pardy F."/>
            <person name="Fuh T."/>
            <person name="Niatou-Singa F.S."/>
            <person name="Gouil Q."/>
            <person name="Baker L."/>
            <person name="Ritchie M.E."/>
            <person name="Jex A.R."/>
            <person name="Gazzola D."/>
            <person name="Li H."/>
            <person name="Toshio Fujiwara R."/>
            <person name="Zhan B."/>
            <person name="Aroian R.V."/>
            <person name="Pafco B."/>
            <person name="Schwarz E.M."/>
        </authorList>
    </citation>
    <scope>NUCLEOTIDE SEQUENCE [LARGE SCALE GENOMIC DNA]</scope>
    <source>
        <strain evidence="2 3">Aroian</strain>
        <tissue evidence="2">Whole animal</tissue>
    </source>
</reference>
<dbReference type="Proteomes" id="UP001303046">
    <property type="component" value="Unassembled WGS sequence"/>
</dbReference>
<name>A0ABR1C6R8_NECAM</name>
<comment type="caution">
    <text evidence="2">The sequence shown here is derived from an EMBL/GenBank/DDBJ whole genome shotgun (WGS) entry which is preliminary data.</text>
</comment>
<keyword evidence="3" id="KW-1185">Reference proteome</keyword>
<evidence type="ECO:0000313" key="3">
    <source>
        <dbReference type="Proteomes" id="UP001303046"/>
    </source>
</evidence>
<feature type="transmembrane region" description="Helical" evidence="1">
    <location>
        <begin position="44"/>
        <end position="69"/>
    </location>
</feature>
<organism evidence="2 3">
    <name type="scientific">Necator americanus</name>
    <name type="common">Human hookworm</name>
    <dbReference type="NCBI Taxonomy" id="51031"/>
    <lineage>
        <taxon>Eukaryota</taxon>
        <taxon>Metazoa</taxon>
        <taxon>Ecdysozoa</taxon>
        <taxon>Nematoda</taxon>
        <taxon>Chromadorea</taxon>
        <taxon>Rhabditida</taxon>
        <taxon>Rhabditina</taxon>
        <taxon>Rhabditomorpha</taxon>
        <taxon>Strongyloidea</taxon>
        <taxon>Ancylostomatidae</taxon>
        <taxon>Bunostominae</taxon>
        <taxon>Necator</taxon>
    </lineage>
</organism>
<accession>A0ABR1C6R8</accession>
<keyword evidence="1" id="KW-0472">Membrane</keyword>
<protein>
    <submittedName>
        <fullName evidence="2">Uncharacterized protein</fullName>
    </submittedName>
</protein>
<keyword evidence="1" id="KW-0812">Transmembrane</keyword>
<gene>
    <name evidence="2" type="primary">Necator_chrII.g4889</name>
    <name evidence="2" type="ORF">RB195_017097</name>
</gene>
<evidence type="ECO:0000256" key="1">
    <source>
        <dbReference type="SAM" id="Phobius"/>
    </source>
</evidence>
<sequence length="157" mass="18084">MSVIYEKIILCYGMWDKITRSRIRHAGHRIDLIRGRLKRKKEMVWWVTVIIVISVLCSISFLSTAYDFVGLRYRRVRAKSQLVRFDEIMTRVGNGTVTGTPLAPNEQVLRAVCKCNLIGTSSRNFYRVRSMSPIAFECDATTASYNRMPPTPTIFDN</sequence>
<dbReference type="EMBL" id="JAVFWL010000002">
    <property type="protein sequence ID" value="KAK6733128.1"/>
    <property type="molecule type" value="Genomic_DNA"/>
</dbReference>